<feature type="domain" description="Protein FecR C-terminal" evidence="3">
    <location>
        <begin position="313"/>
        <end position="382"/>
    </location>
</feature>
<evidence type="ECO:0000259" key="3">
    <source>
        <dbReference type="Pfam" id="PF16344"/>
    </source>
</evidence>
<dbReference type="Proteomes" id="UP000190541">
    <property type="component" value="Unassembled WGS sequence"/>
</dbReference>
<organism evidence="4 5">
    <name type="scientific">Parapedobacter luteus</name>
    <dbReference type="NCBI Taxonomy" id="623280"/>
    <lineage>
        <taxon>Bacteria</taxon>
        <taxon>Pseudomonadati</taxon>
        <taxon>Bacteroidota</taxon>
        <taxon>Sphingobacteriia</taxon>
        <taxon>Sphingobacteriales</taxon>
        <taxon>Sphingobacteriaceae</taxon>
        <taxon>Parapedobacter</taxon>
    </lineage>
</organism>
<accession>A0A1T5BWH7</accession>
<dbReference type="InterPro" id="IPR012373">
    <property type="entry name" value="Ferrdict_sens_TM"/>
</dbReference>
<keyword evidence="1" id="KW-0472">Membrane</keyword>
<keyword evidence="1" id="KW-1133">Transmembrane helix</keyword>
<dbReference type="EMBL" id="FUYS01000003">
    <property type="protein sequence ID" value="SKB51491.1"/>
    <property type="molecule type" value="Genomic_DNA"/>
</dbReference>
<evidence type="ECO:0000313" key="5">
    <source>
        <dbReference type="Proteomes" id="UP000190541"/>
    </source>
</evidence>
<dbReference type="Pfam" id="PF16344">
    <property type="entry name" value="FecR_C"/>
    <property type="match status" value="1"/>
</dbReference>
<evidence type="ECO:0000259" key="2">
    <source>
        <dbReference type="Pfam" id="PF04773"/>
    </source>
</evidence>
<dbReference type="Pfam" id="PF04773">
    <property type="entry name" value="FecR"/>
    <property type="match status" value="1"/>
</dbReference>
<sequence>MDPKTYQIAKLVSKYLQNNLSEDENEVFQQWLAESPEHQEMLASFQGRESDADIAFLNSIDTDAAWERFSTRSTRRRWKRLLGFTGVAAAIALITFLGIKFSGQLTRTTADQQPVPDKQYANDVAPGRSKALLRLSDGRLVDLEVYQHELQEQDGTQIVTSGGELMYGQGASHDDRLIYNTLVVPKAGTFSITLSDGTKVWLNAMSELRFPVHFGPDDREVFLQGEAYFEVAHDVEKPFLVNVNGNKVEVLGTHFNINAYDKVMSTTLLQGAVRVSNPTGERLLAPGQEAKVGEHITVLPANIEKAIAWKQGDFYFKSDNIDEIMAQLSRWYDVEVKYQGTYPTNKGYSGAIRRNVNISEVLEMLSYVSGAAFTIAGNTVTIAFE</sequence>
<name>A0A1T5BWH7_9SPHI</name>
<gene>
    <name evidence="4" type="ORF">SAMN05660226_01813</name>
</gene>
<dbReference type="InterPro" id="IPR032508">
    <property type="entry name" value="FecR_C"/>
</dbReference>
<dbReference type="GO" id="GO:0016989">
    <property type="term" value="F:sigma factor antagonist activity"/>
    <property type="evidence" value="ECO:0007669"/>
    <property type="project" value="TreeGrafter"/>
</dbReference>
<evidence type="ECO:0000313" key="4">
    <source>
        <dbReference type="EMBL" id="SKB51491.1"/>
    </source>
</evidence>
<protein>
    <submittedName>
        <fullName evidence="4">FecR family protein</fullName>
    </submittedName>
</protein>
<feature type="transmembrane region" description="Helical" evidence="1">
    <location>
        <begin position="81"/>
        <end position="99"/>
    </location>
</feature>
<dbReference type="STRING" id="623280.SAMN05660226_01813"/>
<dbReference type="OrthoDB" id="1099963at2"/>
<keyword evidence="5" id="KW-1185">Reference proteome</keyword>
<dbReference type="RefSeq" id="WP_079716474.1">
    <property type="nucleotide sequence ID" value="NZ_FUYS01000003.1"/>
</dbReference>
<dbReference type="Gene3D" id="3.55.50.30">
    <property type="match status" value="1"/>
</dbReference>
<dbReference type="AlphaFoldDB" id="A0A1T5BWH7"/>
<feature type="domain" description="FecR protein" evidence="2">
    <location>
        <begin position="182"/>
        <end position="274"/>
    </location>
</feature>
<keyword evidence="1" id="KW-0812">Transmembrane</keyword>
<reference evidence="4 5" key="1">
    <citation type="submission" date="2017-02" db="EMBL/GenBank/DDBJ databases">
        <authorList>
            <person name="Peterson S.W."/>
        </authorList>
    </citation>
    <scope>NUCLEOTIDE SEQUENCE [LARGE SCALE GENOMIC DNA]</scope>
    <source>
        <strain evidence="4 5">DSM 22899</strain>
    </source>
</reference>
<evidence type="ECO:0000256" key="1">
    <source>
        <dbReference type="SAM" id="Phobius"/>
    </source>
</evidence>
<dbReference type="PIRSF" id="PIRSF018266">
    <property type="entry name" value="FecR"/>
    <property type="match status" value="1"/>
</dbReference>
<proteinExistence type="predicted"/>
<dbReference type="PANTHER" id="PTHR30273">
    <property type="entry name" value="PERIPLASMIC SIGNAL SENSOR AND SIGMA FACTOR ACTIVATOR FECR-RELATED"/>
    <property type="match status" value="1"/>
</dbReference>
<dbReference type="InterPro" id="IPR006860">
    <property type="entry name" value="FecR"/>
</dbReference>
<dbReference type="Gene3D" id="2.60.120.1440">
    <property type="match status" value="1"/>
</dbReference>
<dbReference type="PANTHER" id="PTHR30273:SF2">
    <property type="entry name" value="PROTEIN FECR"/>
    <property type="match status" value="1"/>
</dbReference>